<sequence>MPKPKKHVLVCVQGRPPGHPRGSCQQKGCGEVHQAFLEAFQARNLWNEFAVTNTGCLGPCMAGPSVLVYPDAVMYGGVTAADVGTIIDEHLIGGTPVERLKVPAEIWG</sequence>
<name>A1KAX8_AZOSB</name>
<dbReference type="RefSeq" id="WP_011767091.1">
    <property type="nucleotide sequence ID" value="NC_008702.1"/>
</dbReference>
<dbReference type="HOGENOM" id="CLU_126515_1_1_4"/>
<reference evidence="1 2" key="1">
    <citation type="journal article" date="2006" name="Nat. Biotechnol.">
        <title>Complete genome of the mutualistic, N2-fixing grass endophyte Azoarcus sp. strain BH72.</title>
        <authorList>
            <person name="Krause A."/>
            <person name="Ramakumar A."/>
            <person name="Bartels D."/>
            <person name="Battistoni F."/>
            <person name="Bekel T."/>
            <person name="Boch J."/>
            <person name="Boehm M."/>
            <person name="Friedrich F."/>
            <person name="Hurek T."/>
            <person name="Krause L."/>
            <person name="Linke B."/>
            <person name="McHardy A.C."/>
            <person name="Sarkar A."/>
            <person name="Schneiker S."/>
            <person name="Syed A.A."/>
            <person name="Thauer R."/>
            <person name="Vorhoelter F.-J."/>
            <person name="Weidner S."/>
            <person name="Puehler A."/>
            <person name="Reinhold-Hurek B."/>
            <person name="Kaiser O."/>
            <person name="Goesmann A."/>
        </authorList>
    </citation>
    <scope>NUCLEOTIDE SEQUENCE [LARGE SCALE GENOMIC DNA]</scope>
    <source>
        <strain evidence="1 2">BH72</strain>
    </source>
</reference>
<dbReference type="AlphaFoldDB" id="A1KAX8"/>
<dbReference type="eggNOG" id="COG3411">
    <property type="taxonomic scope" value="Bacteria"/>
</dbReference>
<keyword evidence="2" id="KW-1185">Reference proteome</keyword>
<proteinExistence type="predicted"/>
<dbReference type="Gene3D" id="3.40.30.10">
    <property type="entry name" value="Glutaredoxin"/>
    <property type="match status" value="1"/>
</dbReference>
<evidence type="ECO:0000313" key="2">
    <source>
        <dbReference type="Proteomes" id="UP000002588"/>
    </source>
</evidence>
<organism evidence="1 2">
    <name type="scientific">Azoarcus sp. (strain BH72)</name>
    <dbReference type="NCBI Taxonomy" id="418699"/>
    <lineage>
        <taxon>Bacteria</taxon>
        <taxon>Pseudomonadati</taxon>
        <taxon>Pseudomonadota</taxon>
        <taxon>Betaproteobacteria</taxon>
        <taxon>Rhodocyclales</taxon>
        <taxon>Zoogloeaceae</taxon>
        <taxon>Azoarcus</taxon>
    </lineage>
</organism>
<evidence type="ECO:0000313" key="1">
    <source>
        <dbReference type="EMBL" id="CAL95984.1"/>
    </source>
</evidence>
<dbReference type="Proteomes" id="UP000002588">
    <property type="component" value="Chromosome"/>
</dbReference>
<dbReference type="CDD" id="cd02980">
    <property type="entry name" value="TRX_Fd_family"/>
    <property type="match status" value="1"/>
</dbReference>
<protein>
    <submittedName>
        <fullName evidence="1">Probable ferredoxin 2Fe-2S protein</fullName>
    </submittedName>
</protein>
<dbReference type="EMBL" id="AM406670">
    <property type="protein sequence ID" value="CAL95984.1"/>
    <property type="molecule type" value="Genomic_DNA"/>
</dbReference>
<dbReference type="KEGG" id="aoa:dqs_3507"/>
<gene>
    <name evidence="1" type="primary">fer22</name>
    <name evidence="1" type="ordered locus">azo3368</name>
</gene>
<accession>A1KAX8</accession>
<dbReference type="STRING" id="62928.azo3368"/>
<dbReference type="SUPFAM" id="SSF52833">
    <property type="entry name" value="Thioredoxin-like"/>
    <property type="match status" value="1"/>
</dbReference>
<dbReference type="OrthoDB" id="9800597at2"/>
<dbReference type="InterPro" id="IPR036249">
    <property type="entry name" value="Thioredoxin-like_sf"/>
</dbReference>
<dbReference type="KEGG" id="azo:azo3368"/>